<dbReference type="RefSeq" id="WP_130234499.1">
    <property type="nucleotide sequence ID" value="NZ_BMEF01000030.1"/>
</dbReference>
<dbReference type="AlphaFoldDB" id="A0A5C2HDL8"/>
<dbReference type="InterPro" id="IPR007621">
    <property type="entry name" value="TPM_dom"/>
</dbReference>
<dbReference type="EMBL" id="CP035928">
    <property type="protein sequence ID" value="QEP35615.1"/>
    <property type="molecule type" value="Genomic_DNA"/>
</dbReference>
<dbReference type="OrthoDB" id="9810918at2"/>
<sequence>MKKLILLTLLFLNFLNANITQYFPPLEGRIIDQAHLLSNSSQTKLTEILKNHEEETSNQIVVVILNTLNGYEIADYSYQLGRFWGIGQKSKDNGVLLVIAMDEKKLRIEVGYGLEGALTDKTSYEIINYTIKPNFKNNNYEKGIFKAVDEIIQAIKGEYTPKIKNDRKNMNFDSFFAFLYFGIIFVSMIASSISRKLKSQKLYKISKASILSSFFGFFTFAIASGFTSFYLYLAIAITILVFIFNYLTARDVNFDKLAKYDSNSSSNSGSWGGTTGGFGSGRFSSGGGFSGGGGGFGGGGASGGW</sequence>
<dbReference type="Proteomes" id="UP000322726">
    <property type="component" value="Chromosome"/>
</dbReference>
<dbReference type="Gene3D" id="3.10.310.50">
    <property type="match status" value="1"/>
</dbReference>
<dbReference type="KEGG" id="apai:APAC_2573"/>
<reference evidence="2" key="2">
    <citation type="submission" date="2019-09" db="EMBL/GenBank/DDBJ databases">
        <title>Complete genome sequencing of four Arcobacter species reveals a diverse suite of mobile elements.</title>
        <authorList>
            <person name="On S.L.W."/>
            <person name="Miller W.G."/>
            <person name="Biggs P."/>
            <person name="Cornelius A."/>
            <person name="Vandamme P."/>
        </authorList>
    </citation>
    <scope>NUCLEOTIDE SEQUENCE [LARGE SCALE GENOMIC DNA]</scope>
    <source>
        <strain evidence="2">LMG 26638</strain>
    </source>
</reference>
<keyword evidence="2" id="KW-1185">Reference proteome</keyword>
<dbReference type="PANTHER" id="PTHR30373">
    <property type="entry name" value="UPF0603 PROTEIN YGCG"/>
    <property type="match status" value="1"/>
</dbReference>
<evidence type="ECO:0000313" key="2">
    <source>
        <dbReference type="Proteomes" id="UP000322726"/>
    </source>
</evidence>
<gene>
    <name evidence="1" type="ORF">APAC_2573</name>
</gene>
<evidence type="ECO:0000313" key="1">
    <source>
        <dbReference type="EMBL" id="QEP35615.1"/>
    </source>
</evidence>
<name>A0A5C2HDL8_9BACT</name>
<dbReference type="PANTHER" id="PTHR30373:SF2">
    <property type="entry name" value="UPF0603 PROTEIN YGCG"/>
    <property type="match status" value="1"/>
</dbReference>
<organism evidence="1 2">
    <name type="scientific">Malaciobacter pacificus</name>
    <dbReference type="NCBI Taxonomy" id="1080223"/>
    <lineage>
        <taxon>Bacteria</taxon>
        <taxon>Pseudomonadati</taxon>
        <taxon>Campylobacterota</taxon>
        <taxon>Epsilonproteobacteria</taxon>
        <taxon>Campylobacterales</taxon>
        <taxon>Arcobacteraceae</taxon>
        <taxon>Malaciobacter</taxon>
    </lineage>
</organism>
<proteinExistence type="predicted"/>
<accession>A0A5C2HDL8</accession>
<protein>
    <submittedName>
        <fullName evidence="1">Putative phosphatase (TPM domain)</fullName>
    </submittedName>
</protein>
<dbReference type="Pfam" id="PF04536">
    <property type="entry name" value="TPM_phosphatase"/>
    <property type="match status" value="1"/>
</dbReference>
<reference evidence="1 2" key="1">
    <citation type="submission" date="2019-09" db="EMBL/GenBank/DDBJ databases">
        <title>Complete genome sequencing of four Arcobacter species reveals a diverse suite of mobile elements.</title>
        <authorList>
            <person name="Miller W.G."/>
            <person name="Yee E."/>
            <person name="Bono J.L."/>
        </authorList>
    </citation>
    <scope>NUCLEOTIDE SEQUENCE [LARGE SCALE GENOMIC DNA]</scope>
    <source>
        <strain evidence="1 2">LMG 26638</strain>
    </source>
</reference>
<reference evidence="1 2" key="3">
    <citation type="submission" date="2019-09" db="EMBL/GenBank/DDBJ databases">
        <title>Taxonomic note: a critical rebuttal of the proposed division of the genus Arcobacter into six genera, emended descriptions of Arcobacter anaerophilus and the genus Arcobacter, and an assessment of genus-level boundaries for Epsilonproteobacteria using in silico genomic comparator tools.</title>
        <authorList>
            <person name="On S.L.W."/>
            <person name="Miller W.G."/>
            <person name="Biggs P."/>
            <person name="Cornelius A."/>
            <person name="Vandamme P."/>
        </authorList>
    </citation>
    <scope>NUCLEOTIDE SEQUENCE [LARGE SCALE GENOMIC DNA]</scope>
    <source>
        <strain evidence="1 2">LMG 26638</strain>
    </source>
</reference>